<dbReference type="GO" id="GO:0006689">
    <property type="term" value="P:ganglioside catabolic process"/>
    <property type="evidence" value="ECO:0007669"/>
    <property type="project" value="InterPro"/>
</dbReference>
<keyword evidence="1" id="KW-0732">Signal</keyword>
<evidence type="ECO:0000256" key="1">
    <source>
        <dbReference type="ARBA" id="ARBA00022729"/>
    </source>
</evidence>
<protein>
    <recommendedName>
        <fullName evidence="2">MD-2-related lipid-recognition domain-containing protein</fullName>
    </recommendedName>
</protein>
<reference evidence="3 4" key="1">
    <citation type="journal article" date="2023" name="Arcadia Sci">
        <title>De novo assembly of a long-read Amblyomma americanum tick genome.</title>
        <authorList>
            <person name="Chou S."/>
            <person name="Poskanzer K.E."/>
            <person name="Rollins M."/>
            <person name="Thuy-Boun P.S."/>
        </authorList>
    </citation>
    <scope>NUCLEOTIDE SEQUENCE [LARGE SCALE GENOMIC DNA]</scope>
    <source>
        <strain evidence="3">F_SG_1</strain>
        <tissue evidence="3">Salivary glands</tissue>
    </source>
</reference>
<evidence type="ECO:0000313" key="3">
    <source>
        <dbReference type="EMBL" id="KAK8759785.1"/>
    </source>
</evidence>
<dbReference type="InterPro" id="IPR028996">
    <property type="entry name" value="GM2-AP"/>
</dbReference>
<accession>A0AAQ4DBE5</accession>
<dbReference type="Pfam" id="PF02221">
    <property type="entry name" value="E1_DerP2_DerF2"/>
    <property type="match status" value="1"/>
</dbReference>
<keyword evidence="4" id="KW-1185">Reference proteome</keyword>
<dbReference type="Gene3D" id="2.70.220.10">
    <property type="entry name" value="Ganglioside GM2 activator"/>
    <property type="match status" value="1"/>
</dbReference>
<dbReference type="GO" id="GO:0008047">
    <property type="term" value="F:enzyme activator activity"/>
    <property type="evidence" value="ECO:0007669"/>
    <property type="project" value="InterPro"/>
</dbReference>
<proteinExistence type="predicted"/>
<sequence length="197" mass="21390">MRLTRKTGPSFPLSLHRRLPSRSTFKVEMFFTTSVGFLAVVHLAHSSTQNPPVTPCPGLEDPPFEITNVTIKDAKLGKKVKIDATINVNEVVGESAVLQISFASSDGTKLPCVQSVLPCELKTCGGTTRTEKILNADWDNKCPVQPGTYTSHLAFRLPNNQAARDYLGDGNLEATLNVVDNGRVLDCVSLPLNVDVQ</sequence>
<dbReference type="InterPro" id="IPR003172">
    <property type="entry name" value="ML_dom"/>
</dbReference>
<dbReference type="PANTHER" id="PTHR17357:SF0">
    <property type="entry name" value="GANGLIOSIDE GM2 ACTIVATOR"/>
    <property type="match status" value="1"/>
</dbReference>
<evidence type="ECO:0000259" key="2">
    <source>
        <dbReference type="Pfam" id="PF02221"/>
    </source>
</evidence>
<feature type="domain" description="MD-2-related lipid-recognition" evidence="2">
    <location>
        <begin position="53"/>
        <end position="190"/>
    </location>
</feature>
<dbReference type="InterPro" id="IPR036846">
    <property type="entry name" value="GM2-AP_sf"/>
</dbReference>
<dbReference type="PANTHER" id="PTHR17357">
    <property type="entry name" value="GM2 GANGLIOSIDE ACTIVATOR PROTEIN"/>
    <property type="match status" value="1"/>
</dbReference>
<comment type="caution">
    <text evidence="3">The sequence shown here is derived from an EMBL/GenBank/DDBJ whole genome shotgun (WGS) entry which is preliminary data.</text>
</comment>
<evidence type="ECO:0000313" key="4">
    <source>
        <dbReference type="Proteomes" id="UP001321473"/>
    </source>
</evidence>
<dbReference type="Proteomes" id="UP001321473">
    <property type="component" value="Unassembled WGS sequence"/>
</dbReference>
<dbReference type="GO" id="GO:0009898">
    <property type="term" value="C:cytoplasmic side of plasma membrane"/>
    <property type="evidence" value="ECO:0007669"/>
    <property type="project" value="TreeGrafter"/>
</dbReference>
<dbReference type="AlphaFoldDB" id="A0AAQ4DBE5"/>
<dbReference type="EMBL" id="JARKHS020032594">
    <property type="protein sequence ID" value="KAK8759785.1"/>
    <property type="molecule type" value="Genomic_DNA"/>
</dbReference>
<dbReference type="GO" id="GO:0005319">
    <property type="term" value="F:lipid transporter activity"/>
    <property type="evidence" value="ECO:0007669"/>
    <property type="project" value="TreeGrafter"/>
</dbReference>
<name>A0AAQ4DBE5_AMBAM</name>
<organism evidence="3 4">
    <name type="scientific">Amblyomma americanum</name>
    <name type="common">Lone star tick</name>
    <dbReference type="NCBI Taxonomy" id="6943"/>
    <lineage>
        <taxon>Eukaryota</taxon>
        <taxon>Metazoa</taxon>
        <taxon>Ecdysozoa</taxon>
        <taxon>Arthropoda</taxon>
        <taxon>Chelicerata</taxon>
        <taxon>Arachnida</taxon>
        <taxon>Acari</taxon>
        <taxon>Parasitiformes</taxon>
        <taxon>Ixodida</taxon>
        <taxon>Ixodoidea</taxon>
        <taxon>Ixodidae</taxon>
        <taxon>Amblyomminae</taxon>
        <taxon>Amblyomma</taxon>
    </lineage>
</organism>
<dbReference type="SUPFAM" id="SSF63707">
    <property type="entry name" value="Ganglioside M2 (gm2) activator"/>
    <property type="match status" value="1"/>
</dbReference>
<gene>
    <name evidence="3" type="ORF">V5799_028943</name>
</gene>